<dbReference type="PANTHER" id="PTHR30164:SF2">
    <property type="entry name" value="PROTEIN MTFA"/>
    <property type="match status" value="1"/>
</dbReference>
<dbReference type="CDD" id="cd20169">
    <property type="entry name" value="Peptidase_M90_mtfA"/>
    <property type="match status" value="1"/>
</dbReference>
<dbReference type="InterPro" id="IPR042252">
    <property type="entry name" value="MtfA_N"/>
</dbReference>
<dbReference type="Gene3D" id="3.40.390.10">
    <property type="entry name" value="Collagenase (Catalytic Domain)"/>
    <property type="match status" value="1"/>
</dbReference>
<dbReference type="SUPFAM" id="SSF55486">
    <property type="entry name" value="Metalloproteases ('zincins'), catalytic domain"/>
    <property type="match status" value="1"/>
</dbReference>
<dbReference type="InterPro" id="IPR024079">
    <property type="entry name" value="MetalloPept_cat_dom_sf"/>
</dbReference>
<dbReference type="Pfam" id="PF06167">
    <property type="entry name" value="Peptidase_M90"/>
    <property type="match status" value="1"/>
</dbReference>
<comment type="caution">
    <text evidence="1">The sequence shown here is derived from an EMBL/GenBank/DDBJ whole genome shotgun (WGS) entry which is preliminary data.</text>
</comment>
<dbReference type="InterPro" id="IPR010384">
    <property type="entry name" value="MtfA_fam"/>
</dbReference>
<dbReference type="EMBL" id="BAAAEW010000025">
    <property type="protein sequence ID" value="GAA0758635.1"/>
    <property type="molecule type" value="Genomic_DNA"/>
</dbReference>
<evidence type="ECO:0000313" key="2">
    <source>
        <dbReference type="Proteomes" id="UP001500279"/>
    </source>
</evidence>
<name>A0ABN1K8X2_9BURK</name>
<dbReference type="PANTHER" id="PTHR30164">
    <property type="entry name" value="MTFA PEPTIDASE"/>
    <property type="match status" value="1"/>
</dbReference>
<proteinExistence type="predicted"/>
<dbReference type="Gene3D" id="1.10.472.150">
    <property type="entry name" value="Glucose-regulated metallo-peptidase M90, N-terminal domain"/>
    <property type="match status" value="1"/>
</dbReference>
<organism evidence="1 2">
    <name type="scientific">Ideonella azotifigens</name>
    <dbReference type="NCBI Taxonomy" id="513160"/>
    <lineage>
        <taxon>Bacteria</taxon>
        <taxon>Pseudomonadati</taxon>
        <taxon>Pseudomonadota</taxon>
        <taxon>Betaproteobacteria</taxon>
        <taxon>Burkholderiales</taxon>
        <taxon>Sphaerotilaceae</taxon>
        <taxon>Ideonella</taxon>
    </lineage>
</organism>
<dbReference type="Proteomes" id="UP001500279">
    <property type="component" value="Unassembled WGS sequence"/>
</dbReference>
<dbReference type="RefSeq" id="WP_141284475.1">
    <property type="nucleotide sequence ID" value="NZ_BAAAEW010000025.1"/>
</dbReference>
<evidence type="ECO:0000313" key="1">
    <source>
        <dbReference type="EMBL" id="GAA0758635.1"/>
    </source>
</evidence>
<gene>
    <name evidence="1" type="ORF">GCM10009107_39340</name>
</gene>
<keyword evidence="2" id="KW-1185">Reference proteome</keyword>
<reference evidence="1 2" key="1">
    <citation type="journal article" date="2019" name="Int. J. Syst. Evol. Microbiol.">
        <title>The Global Catalogue of Microorganisms (GCM) 10K type strain sequencing project: providing services to taxonomists for standard genome sequencing and annotation.</title>
        <authorList>
            <consortium name="The Broad Institute Genomics Platform"/>
            <consortium name="The Broad Institute Genome Sequencing Center for Infectious Disease"/>
            <person name="Wu L."/>
            <person name="Ma J."/>
        </authorList>
    </citation>
    <scope>NUCLEOTIDE SEQUENCE [LARGE SCALE GENOMIC DNA]</scope>
    <source>
        <strain evidence="1 2">JCM 15503</strain>
    </source>
</reference>
<protein>
    <submittedName>
        <fullName evidence="1">Zinc-dependent peptidase</fullName>
    </submittedName>
</protein>
<accession>A0ABN1K8X2</accession>
<sequence>MAFLQKLRDWREQRALRRYAIPDALWQAVLAHYPFLSHRPADDLIELRGLASLFLSQKEFTGAQGLVVDDAMAVAIAAQACLPVLKLGLAMYDGFVGIVVHPDEVMAQREFMDDDGVVHEYEEWLSGEAMAGGPLMLSWPDVEAAGESAEEAYNVVIHEFAHVLDMRGGEPDGVPLPASAQAARERWLAVFDPEMARFVERVDAGETTLLDPYGAEAPEEFFAVAAEAFFVCPQAFREEHPALHELFVGYFKQDPAAAVR</sequence>